<dbReference type="AlphaFoldDB" id="A0AB40D3C2"/>
<dbReference type="Proteomes" id="UP001515500">
    <property type="component" value="Chromosome 19"/>
</dbReference>
<dbReference type="Pfam" id="PF04937">
    <property type="entry name" value="DUF659"/>
    <property type="match status" value="1"/>
</dbReference>
<sequence length="286" mass="31716">MKPKGGHRRDPAWKYGTKVEIDGDAKGYTHIRCNFCHEVVKRGVKGLNEHLACTHKNVTICHKVLEEVKQEMHSYLKISDIAKQVAQKRFDDMVDSGSYVGGRVSLKDVNSCPNPFETSSGGSSRGIRGPMDRFIANLEDGIEGVQGDPKSMNPTSANEAHNRSIGSYGQGLKPPTMYELRSWILEEEVKTTKAFIDEVRKTWTQIGVSILSDGRKDMRGRSLINFLANNPQGTIFLKSIDASNVVKDATMLFKLLDDVMVEDIGEELVIQVITNDAGFLTINLSA</sequence>
<evidence type="ECO:0000256" key="2">
    <source>
        <dbReference type="ARBA" id="ARBA00022771"/>
    </source>
</evidence>
<evidence type="ECO:0000256" key="4">
    <source>
        <dbReference type="PROSITE-ProRule" id="PRU00027"/>
    </source>
</evidence>
<dbReference type="InterPro" id="IPR007021">
    <property type="entry name" value="DUF659"/>
</dbReference>
<evidence type="ECO:0000256" key="5">
    <source>
        <dbReference type="SAM" id="MobiDB-lite"/>
    </source>
</evidence>
<reference evidence="8" key="1">
    <citation type="submission" date="2025-08" db="UniProtKB">
        <authorList>
            <consortium name="RefSeq"/>
        </authorList>
    </citation>
    <scope>IDENTIFICATION</scope>
</reference>
<evidence type="ECO:0000313" key="7">
    <source>
        <dbReference type="Proteomes" id="UP001515500"/>
    </source>
</evidence>
<keyword evidence="7" id="KW-1185">Reference proteome</keyword>
<organism evidence="7 8">
    <name type="scientific">Dioscorea cayennensis subsp. rotundata</name>
    <name type="common">White Guinea yam</name>
    <name type="synonym">Dioscorea rotundata</name>
    <dbReference type="NCBI Taxonomy" id="55577"/>
    <lineage>
        <taxon>Eukaryota</taxon>
        <taxon>Viridiplantae</taxon>
        <taxon>Streptophyta</taxon>
        <taxon>Embryophyta</taxon>
        <taxon>Tracheophyta</taxon>
        <taxon>Spermatophyta</taxon>
        <taxon>Magnoliopsida</taxon>
        <taxon>Liliopsida</taxon>
        <taxon>Dioscoreales</taxon>
        <taxon>Dioscoreaceae</taxon>
        <taxon>Dioscorea</taxon>
    </lineage>
</organism>
<evidence type="ECO:0000313" key="8">
    <source>
        <dbReference type="RefSeq" id="XP_039146824.1"/>
    </source>
</evidence>
<feature type="compositionally biased region" description="Polar residues" evidence="5">
    <location>
        <begin position="152"/>
        <end position="167"/>
    </location>
</feature>
<protein>
    <submittedName>
        <fullName evidence="8">Uncharacterized protein LOC120284072</fullName>
    </submittedName>
</protein>
<dbReference type="PANTHER" id="PTHR32166:SF88">
    <property type="entry name" value="HAT TRANSPOSON SUPERFAMILY"/>
    <property type="match status" value="1"/>
</dbReference>
<proteinExistence type="predicted"/>
<dbReference type="PROSITE" id="PS50808">
    <property type="entry name" value="ZF_BED"/>
    <property type="match status" value="1"/>
</dbReference>
<dbReference type="Pfam" id="PF02892">
    <property type="entry name" value="zf-BED"/>
    <property type="match status" value="1"/>
</dbReference>
<dbReference type="RefSeq" id="XP_039146824.1">
    <property type="nucleotide sequence ID" value="XM_039290890.1"/>
</dbReference>
<accession>A0AB40D3C2</accession>
<keyword evidence="2 4" id="KW-0863">Zinc-finger</keyword>
<gene>
    <name evidence="8" type="primary">LOC120284072</name>
</gene>
<dbReference type="GeneID" id="120284072"/>
<dbReference type="GO" id="GO:0003677">
    <property type="term" value="F:DNA binding"/>
    <property type="evidence" value="ECO:0007669"/>
    <property type="project" value="InterPro"/>
</dbReference>
<name>A0AB40D3C2_DIOCR</name>
<keyword evidence="3" id="KW-0862">Zinc</keyword>
<evidence type="ECO:0000259" key="6">
    <source>
        <dbReference type="PROSITE" id="PS50808"/>
    </source>
</evidence>
<dbReference type="PANTHER" id="PTHR32166">
    <property type="entry name" value="OSJNBA0013A04.12 PROTEIN"/>
    <property type="match status" value="1"/>
</dbReference>
<dbReference type="GO" id="GO:0008270">
    <property type="term" value="F:zinc ion binding"/>
    <property type="evidence" value="ECO:0007669"/>
    <property type="project" value="UniProtKB-KW"/>
</dbReference>
<evidence type="ECO:0000256" key="3">
    <source>
        <dbReference type="ARBA" id="ARBA00022833"/>
    </source>
</evidence>
<keyword evidence="1" id="KW-0479">Metal-binding</keyword>
<feature type="domain" description="BED-type" evidence="6">
    <location>
        <begin position="7"/>
        <end position="68"/>
    </location>
</feature>
<evidence type="ECO:0000256" key="1">
    <source>
        <dbReference type="ARBA" id="ARBA00022723"/>
    </source>
</evidence>
<feature type="region of interest" description="Disordered" evidence="5">
    <location>
        <begin position="143"/>
        <end position="168"/>
    </location>
</feature>
<dbReference type="InterPro" id="IPR003656">
    <property type="entry name" value="Znf_BED"/>
</dbReference>